<feature type="region of interest" description="Disordered" evidence="1">
    <location>
        <begin position="183"/>
        <end position="251"/>
    </location>
</feature>
<gene>
    <name evidence="2" type="ORF">AAP_03963</name>
</gene>
<accession>A0A162I8H0</accession>
<feature type="compositionally biased region" description="Basic and acidic residues" evidence="1">
    <location>
        <begin position="652"/>
        <end position="665"/>
    </location>
</feature>
<feature type="compositionally biased region" description="Low complexity" evidence="1">
    <location>
        <begin position="237"/>
        <end position="251"/>
    </location>
</feature>
<dbReference type="OrthoDB" id="5352132at2759"/>
<feature type="region of interest" description="Disordered" evidence="1">
    <location>
        <begin position="288"/>
        <end position="420"/>
    </location>
</feature>
<comment type="caution">
    <text evidence="2">The sequence shown here is derived from an EMBL/GenBank/DDBJ whole genome shotgun (WGS) entry which is preliminary data.</text>
</comment>
<feature type="compositionally biased region" description="Polar residues" evidence="1">
    <location>
        <begin position="46"/>
        <end position="83"/>
    </location>
</feature>
<protein>
    <submittedName>
        <fullName evidence="2">Pal1 cell morphology</fullName>
    </submittedName>
</protein>
<feature type="region of interest" description="Disordered" evidence="1">
    <location>
        <begin position="559"/>
        <end position="727"/>
    </location>
</feature>
<dbReference type="EMBL" id="AZGZ01000018">
    <property type="protein sequence ID" value="KZZ90013.1"/>
    <property type="molecule type" value="Genomic_DNA"/>
</dbReference>
<feature type="compositionally biased region" description="Gly residues" evidence="1">
    <location>
        <begin position="700"/>
        <end position="718"/>
    </location>
</feature>
<reference evidence="2 3" key="1">
    <citation type="journal article" date="2016" name="Genome Biol. Evol.">
        <title>Divergent and convergent evolution of fungal pathogenicity.</title>
        <authorList>
            <person name="Shang Y."/>
            <person name="Xiao G."/>
            <person name="Zheng P."/>
            <person name="Cen K."/>
            <person name="Zhan S."/>
            <person name="Wang C."/>
        </authorList>
    </citation>
    <scope>NUCLEOTIDE SEQUENCE [LARGE SCALE GENOMIC DNA]</scope>
    <source>
        <strain evidence="2 3">ARSEF 7405</strain>
    </source>
</reference>
<feature type="compositionally biased region" description="Basic and acidic residues" evidence="1">
    <location>
        <begin position="361"/>
        <end position="408"/>
    </location>
</feature>
<dbReference type="PANTHER" id="PTHR28307">
    <property type="entry name" value="PROTEIN PAL1"/>
    <property type="match status" value="1"/>
</dbReference>
<feature type="compositionally biased region" description="Low complexity" evidence="1">
    <location>
        <begin position="183"/>
        <end position="197"/>
    </location>
</feature>
<dbReference type="PANTHER" id="PTHR28307:SF2">
    <property type="entry name" value="PROTEIN PAL1"/>
    <property type="match status" value="1"/>
</dbReference>
<dbReference type="VEuPathDB" id="FungiDB:AAP_03963"/>
<evidence type="ECO:0000313" key="3">
    <source>
        <dbReference type="Proteomes" id="UP000242877"/>
    </source>
</evidence>
<organism evidence="2 3">
    <name type="scientific">Ascosphaera apis ARSEF 7405</name>
    <dbReference type="NCBI Taxonomy" id="392613"/>
    <lineage>
        <taxon>Eukaryota</taxon>
        <taxon>Fungi</taxon>
        <taxon>Dikarya</taxon>
        <taxon>Ascomycota</taxon>
        <taxon>Pezizomycotina</taxon>
        <taxon>Eurotiomycetes</taxon>
        <taxon>Eurotiomycetidae</taxon>
        <taxon>Onygenales</taxon>
        <taxon>Ascosphaeraceae</taxon>
        <taxon>Ascosphaera</taxon>
    </lineage>
</organism>
<name>A0A162I8H0_9EURO</name>
<dbReference type="GO" id="GO:0005737">
    <property type="term" value="C:cytoplasm"/>
    <property type="evidence" value="ECO:0007669"/>
    <property type="project" value="TreeGrafter"/>
</dbReference>
<feature type="compositionally biased region" description="Basic and acidic residues" evidence="1">
    <location>
        <begin position="592"/>
        <end position="623"/>
    </location>
</feature>
<proteinExistence type="predicted"/>
<dbReference type="Proteomes" id="UP000242877">
    <property type="component" value="Unassembled WGS sequence"/>
</dbReference>
<dbReference type="Pfam" id="PF08316">
    <property type="entry name" value="Pal1"/>
    <property type="match status" value="1"/>
</dbReference>
<evidence type="ECO:0000256" key="1">
    <source>
        <dbReference type="SAM" id="MobiDB-lite"/>
    </source>
</evidence>
<feature type="compositionally biased region" description="Pro residues" evidence="1">
    <location>
        <begin position="110"/>
        <end position="121"/>
    </location>
</feature>
<dbReference type="AlphaFoldDB" id="A0A162I8H0"/>
<feature type="compositionally biased region" description="Low complexity" evidence="1">
    <location>
        <begin position="98"/>
        <end position="109"/>
    </location>
</feature>
<feature type="compositionally biased region" description="Polar residues" evidence="1">
    <location>
        <begin position="221"/>
        <end position="231"/>
    </location>
</feature>
<evidence type="ECO:0000313" key="2">
    <source>
        <dbReference type="EMBL" id="KZZ90013.1"/>
    </source>
</evidence>
<feature type="compositionally biased region" description="Basic and acidic residues" evidence="1">
    <location>
        <begin position="321"/>
        <end position="353"/>
    </location>
</feature>
<keyword evidence="3" id="KW-1185">Reference proteome</keyword>
<dbReference type="InterPro" id="IPR013226">
    <property type="entry name" value="Pal1"/>
</dbReference>
<sequence>MSLNAPLGMSGGQPSPRGLSSNNPFRNRALSPHVNTSGVNYPHSPSYINSSSTGGYFASPSGNGLSPVNTFPLQGNNLSPSTAPVSPNSPVLGGGPVGVSAAQQQQQQQPPQPQQFPPPRPRFNLPLGRNLGVGGTHPLPSPRPLSTNPFLSDRESVAFNAFLEQQRQQRQLQQQQLQLQQQQQQQQPIPAGVQQGQPVPPIQPVQPMQQRQQPPPRLTEAFNSLTLNDNTQPPRAPQTQQQQIQPQQPLKAQPRLLHQRTLGDLKSPAPPASSKVGDREDLLIDIFADPDPVPAGKTSISNNRQPPFAPKFGGPGPRPRRNSDTSVMERERPAQRFERMNLEEERRRRNHDRDRRHREMSHREKDREHGHHYRERKDGSHHERERSERHRRHEGERSRRDKTDDPKKSKSSKPNRKLDTIDKLDLTGIYGFGQFHHDGPFDACNPHRNRKGIRAAPMQAFAEDSPSMVPTGGAPRTFDHDLYLGKGEDPYNDFSRTAIKQMLNTTNSQPKPDVATYDPKGKIEPVHGEETMGLGTSTFLDGAPASRAAIQENQKDDVFLGLPGANENGSGSGGGGLQRKKSLAQRIKFGGHGRERAMTDRAPRVASPERMDDGVPRYKDQPRKGSYQGQPHGHHPAHHAASASYDSYNRPSADRERKPLPRTKTDGSCATDGDEVDDFGRPAVNRVRRGSEGWSAGHGNRSGTGSASGSGSTGGGLLGRMKSLRKR</sequence>
<feature type="region of interest" description="Disordered" evidence="1">
    <location>
        <begin position="1"/>
        <end position="150"/>
    </location>
</feature>